<gene>
    <name evidence="4" type="ORF">GWK36_13550</name>
</gene>
<evidence type="ECO:0000313" key="4">
    <source>
        <dbReference type="EMBL" id="QIK38834.1"/>
    </source>
</evidence>
<keyword evidence="2" id="KW-0175">Coiled coil</keyword>
<evidence type="ECO:0000313" key="5">
    <source>
        <dbReference type="Proteomes" id="UP000502699"/>
    </source>
</evidence>
<feature type="modified residue" description="4-aspartylphosphate" evidence="1">
    <location>
        <position position="59"/>
    </location>
</feature>
<organism evidence="4 5">
    <name type="scientific">Caldichromatium japonicum</name>
    <dbReference type="NCBI Taxonomy" id="2699430"/>
    <lineage>
        <taxon>Bacteria</taxon>
        <taxon>Pseudomonadati</taxon>
        <taxon>Pseudomonadota</taxon>
        <taxon>Gammaproteobacteria</taxon>
        <taxon>Chromatiales</taxon>
        <taxon>Chromatiaceae</taxon>
        <taxon>Caldichromatium</taxon>
    </lineage>
</organism>
<sequence length="537" mass="59966">MADLFAAKHFLIVDDFADMRTALKRILNSLGAIHIDQARNGSEAIAKMQARHYDVVLCDYNLGTGKDGQQILEEARVRQLLGVDSIFIMITAENTREMVMGAVEYAPDSYLSKPFTKEFLQTRLTKLFERKAHLYKVNQALLAKDPAGAIRELDTLIADHPSNLSELLKLKSEICIESNRLDEAQSVLEQVLAIREMPWARLGLGKIQFMRKQFTQAAETFSQIIEQERSFVAAYDWLAKTQMAQRQYAEAEETLKLAARLSPRNIRRQGLIGDIALTNNHPETAELAYEQAVGLAKYSVFNHPALFAGLAKSKAAAGKREEALKVAEQIPKVFPDHPEAALYQATATVFVKAKAGDQAGAQAALAQAEQELARLNEGARLSQHALELAKAYAELGQEDKAAALLRQVIANNHDDEDILTQIIHLCQESKLNYDAESAIREVQGDVVRTNNEGVRLIKQGEFDAAIKLLSHAAEEMPGNKTINLNAAKALLMYMERRGITNDLIAQVHHYINRVQTLAPDDWRLGDVRHRLRKLTQT</sequence>
<dbReference type="CDD" id="cd17589">
    <property type="entry name" value="REC_TPR"/>
    <property type="match status" value="1"/>
</dbReference>
<evidence type="ECO:0000259" key="3">
    <source>
        <dbReference type="PROSITE" id="PS50110"/>
    </source>
</evidence>
<dbReference type="Pfam" id="PF00072">
    <property type="entry name" value="Response_reg"/>
    <property type="match status" value="1"/>
</dbReference>
<dbReference type="InterPro" id="IPR019734">
    <property type="entry name" value="TPR_rpt"/>
</dbReference>
<keyword evidence="1" id="KW-0597">Phosphoprotein</keyword>
<dbReference type="PANTHER" id="PTHR43228:SF1">
    <property type="entry name" value="TWO-COMPONENT RESPONSE REGULATOR ARR22"/>
    <property type="match status" value="1"/>
</dbReference>
<dbReference type="InterPro" id="IPR011990">
    <property type="entry name" value="TPR-like_helical_dom_sf"/>
</dbReference>
<dbReference type="SMART" id="SM00448">
    <property type="entry name" value="REC"/>
    <property type="match status" value="1"/>
</dbReference>
<dbReference type="PANTHER" id="PTHR43228">
    <property type="entry name" value="TWO-COMPONENT RESPONSE REGULATOR"/>
    <property type="match status" value="1"/>
</dbReference>
<evidence type="ECO:0000256" key="1">
    <source>
        <dbReference type="PROSITE-ProRule" id="PRU00169"/>
    </source>
</evidence>
<keyword evidence="5" id="KW-1185">Reference proteome</keyword>
<proteinExistence type="predicted"/>
<dbReference type="InterPro" id="IPR011006">
    <property type="entry name" value="CheY-like_superfamily"/>
</dbReference>
<dbReference type="EMBL" id="CP048029">
    <property type="protein sequence ID" value="QIK38834.1"/>
    <property type="molecule type" value="Genomic_DNA"/>
</dbReference>
<dbReference type="PROSITE" id="PS50110">
    <property type="entry name" value="RESPONSE_REGULATORY"/>
    <property type="match status" value="1"/>
</dbReference>
<dbReference type="Pfam" id="PF14559">
    <property type="entry name" value="TPR_19"/>
    <property type="match status" value="1"/>
</dbReference>
<dbReference type="SUPFAM" id="SSF48452">
    <property type="entry name" value="TPR-like"/>
    <property type="match status" value="1"/>
</dbReference>
<dbReference type="SUPFAM" id="SSF52172">
    <property type="entry name" value="CheY-like"/>
    <property type="match status" value="1"/>
</dbReference>
<dbReference type="Gene3D" id="3.40.50.2300">
    <property type="match status" value="1"/>
</dbReference>
<feature type="domain" description="Response regulatory" evidence="3">
    <location>
        <begin position="9"/>
        <end position="128"/>
    </location>
</feature>
<dbReference type="RefSeq" id="WP_166271887.1">
    <property type="nucleotide sequence ID" value="NZ_CP048029.1"/>
</dbReference>
<dbReference type="AlphaFoldDB" id="A0A6G7VFS2"/>
<dbReference type="SMART" id="SM00028">
    <property type="entry name" value="TPR"/>
    <property type="match status" value="6"/>
</dbReference>
<feature type="coiled-coil region" evidence="2">
    <location>
        <begin position="358"/>
        <end position="385"/>
    </location>
</feature>
<protein>
    <submittedName>
        <fullName evidence="4">Tetratricopeptide repeat protein</fullName>
    </submittedName>
</protein>
<accession>A0A6G7VFS2</accession>
<reference evidence="5" key="1">
    <citation type="submission" date="2020-01" db="EMBL/GenBank/DDBJ databases">
        <title>Caldichromatium gen. nov., sp. nov., a thermophilic purple sulfur bacterium member of the family Chromatiaceae isolated from Nakabusa hot spring, Japan.</title>
        <authorList>
            <person name="Saini M.K."/>
            <person name="Hanada S."/>
            <person name="Tank M."/>
        </authorList>
    </citation>
    <scope>NUCLEOTIDE SEQUENCE [LARGE SCALE GENOMIC DNA]</scope>
    <source>
        <strain evidence="5">No.7</strain>
    </source>
</reference>
<dbReference type="Gene3D" id="1.25.40.10">
    <property type="entry name" value="Tetratricopeptide repeat domain"/>
    <property type="match status" value="3"/>
</dbReference>
<dbReference type="Pfam" id="PF13174">
    <property type="entry name" value="TPR_6"/>
    <property type="match status" value="1"/>
</dbReference>
<dbReference type="InterPro" id="IPR052048">
    <property type="entry name" value="ST_Response_Regulator"/>
</dbReference>
<dbReference type="Pfam" id="PF13181">
    <property type="entry name" value="TPR_8"/>
    <property type="match status" value="1"/>
</dbReference>
<name>A0A6G7VFS2_9GAMM</name>
<dbReference type="InterPro" id="IPR001789">
    <property type="entry name" value="Sig_transdc_resp-reg_receiver"/>
</dbReference>
<dbReference type="Proteomes" id="UP000502699">
    <property type="component" value="Chromosome"/>
</dbReference>
<evidence type="ECO:0000256" key="2">
    <source>
        <dbReference type="SAM" id="Coils"/>
    </source>
</evidence>
<dbReference type="KEGG" id="cjap:GWK36_13550"/>
<dbReference type="GO" id="GO:0000160">
    <property type="term" value="P:phosphorelay signal transduction system"/>
    <property type="evidence" value="ECO:0007669"/>
    <property type="project" value="InterPro"/>
</dbReference>